<feature type="binding site" evidence="9">
    <location>
        <position position="492"/>
    </location>
    <ligand>
        <name>Mg(2+)</name>
        <dbReference type="ChEBI" id="CHEBI:18420"/>
        <label>2</label>
    </ligand>
</feature>
<dbReference type="PROSITE" id="PS50522">
    <property type="entry name" value="RDRP_PHAGE"/>
    <property type="match status" value="1"/>
</dbReference>
<dbReference type="GO" id="GO:0039694">
    <property type="term" value="P:viral RNA genome replication"/>
    <property type="evidence" value="ECO:0007669"/>
    <property type="project" value="InterPro"/>
</dbReference>
<evidence type="ECO:0000313" key="12">
    <source>
        <dbReference type="Proteomes" id="UP000676510"/>
    </source>
</evidence>
<feature type="binding site" evidence="9">
    <location>
        <position position="491"/>
    </location>
    <ligand>
        <name>Mg(2+)</name>
        <dbReference type="ChEBI" id="CHEBI:18420"/>
        <label>2</label>
    </ligand>
</feature>
<evidence type="ECO:0000256" key="3">
    <source>
        <dbReference type="ARBA" id="ARBA00022679"/>
    </source>
</evidence>
<proteinExistence type="predicted"/>
<sequence>MKSKECCVLLDLLCCILDDIALVDPTLGVDVDRDKSTLCSLVEARGLWFLTAELPEAGKHFEQCLSTESFTRVKQAGFRPFRRGGKIPRLFKGLYLRVFDESGMLRLDADIMSVRFLRQIFLCCKKYGKECDDKRVYQSVDEFFRIEREVRPPSLRWDEDCLQRPGEDLYGDRGDKLTFGDRSQGRSSLHPDLFDLEEREALSITSADLRDHIQIVCDIVTAELGAFSPSQWRTKHGPGAVSDARVATQAAEKRLRRHFGGSIPTGLAVPKYEFPNWPHKLERVFPLSEFAFANLGLWADSLVVGDGTRGRFSVHEPPSRLLAVPKTQKGPRLIAAEPICYQWCQQAIWDYLSQRVSASSLRDSVSFDTQERNRKLALRASHDRSHWTIDLSSASDRVSTWHVERLFRRNFSLLEALHATRTRWIENSIGGRNPRFHKLRKFSTMGSACTFPVQSLLFACVAIGTILYSRGVVPTTRSIRKVAREVRVFGDDIIVPSDSGSACVESLVLLGFRVNAAKTFGSGSFRESCGMDAYKGQEVTPTYFRTTPRRSSPESIVSCIDTHNNLVRGGWLKTAAYLRSTTQKQCRHDIATVSFGSGQLGFWEDGLGDYKPLKRRLNHQLHRLEYYICSLIATRQVVPDRGASSLLQYFTEAPEPSSKWKAGIGMRPTPKLRSRWVAGADILG</sequence>
<feature type="binding site" evidence="9">
    <location>
        <position position="390"/>
    </location>
    <ligand>
        <name>Mg(2+)</name>
        <dbReference type="ChEBI" id="CHEBI:18420"/>
        <label>2</label>
    </ligand>
</feature>
<keyword evidence="12" id="KW-1185">Reference proteome</keyword>
<evidence type="ECO:0000256" key="4">
    <source>
        <dbReference type="ARBA" id="ARBA00022695"/>
    </source>
</evidence>
<gene>
    <name evidence="11" type="primary">SRR6254984_1_3</name>
</gene>
<evidence type="ECO:0000259" key="10">
    <source>
        <dbReference type="PROSITE" id="PS50522"/>
    </source>
</evidence>
<dbReference type="GO" id="GO:0003968">
    <property type="term" value="F:RNA-directed RNA polymerase activity"/>
    <property type="evidence" value="ECO:0007669"/>
    <property type="project" value="UniProtKB-KW"/>
</dbReference>
<evidence type="ECO:0000256" key="5">
    <source>
        <dbReference type="ARBA" id="ARBA00022741"/>
    </source>
</evidence>
<dbReference type="EMBL" id="BK013670">
    <property type="protein sequence ID" value="DAD50941.1"/>
    <property type="molecule type" value="Genomic_RNA"/>
</dbReference>
<feature type="domain" description="RdRp catalytic" evidence="10">
    <location>
        <begin position="375"/>
        <end position="523"/>
    </location>
</feature>
<keyword evidence="2 11" id="KW-0696">RNA-directed RNA polymerase</keyword>
<dbReference type="GeneID" id="80399558"/>
<reference evidence="11 12" key="1">
    <citation type="submission" date="2020-09" db="EMBL/GenBank/DDBJ databases">
        <title>Leviviricetes taxonomy.</title>
        <authorList>
            <person name="Stockdale S.R."/>
            <person name="Callanan J."/>
            <person name="Adriaenssens E.M."/>
            <person name="Kuhn J.H."/>
            <person name="Rumnieks J."/>
            <person name="Shkoporov A."/>
            <person name="Draper L.A."/>
            <person name="Ross P."/>
            <person name="Hill C."/>
        </authorList>
    </citation>
    <scope>NUCLEOTIDE SEQUENCE [LARGE SCALE GENOMIC DNA]</scope>
</reference>
<accession>A0A8S5L0T1</accession>
<dbReference type="EC" id="2.7.7.48" evidence="1"/>
<dbReference type="GO" id="GO:0000166">
    <property type="term" value="F:nucleotide binding"/>
    <property type="evidence" value="ECO:0007669"/>
    <property type="project" value="UniProtKB-KW"/>
</dbReference>
<evidence type="ECO:0000256" key="9">
    <source>
        <dbReference type="PIRSR" id="PIRSR605093-1"/>
    </source>
</evidence>
<keyword evidence="5" id="KW-0547">Nucleotide-binding</keyword>
<evidence type="ECO:0000313" key="11">
    <source>
        <dbReference type="EMBL" id="DAD50941.1"/>
    </source>
</evidence>
<evidence type="ECO:0000256" key="8">
    <source>
        <dbReference type="ARBA" id="ARBA00048744"/>
    </source>
</evidence>
<evidence type="ECO:0000256" key="6">
    <source>
        <dbReference type="ARBA" id="ARBA00022953"/>
    </source>
</evidence>
<comment type="catalytic activity">
    <reaction evidence="8">
        <text>RNA(n) + a ribonucleoside 5'-triphosphate = RNA(n+1) + diphosphate</text>
        <dbReference type="Rhea" id="RHEA:21248"/>
        <dbReference type="Rhea" id="RHEA-COMP:14527"/>
        <dbReference type="Rhea" id="RHEA-COMP:17342"/>
        <dbReference type="ChEBI" id="CHEBI:33019"/>
        <dbReference type="ChEBI" id="CHEBI:61557"/>
        <dbReference type="ChEBI" id="CHEBI:140395"/>
        <dbReference type="EC" id="2.7.7.48"/>
    </reaction>
</comment>
<evidence type="ECO:0000256" key="2">
    <source>
        <dbReference type="ARBA" id="ARBA00022484"/>
    </source>
</evidence>
<keyword evidence="9" id="KW-0479">Metal-binding</keyword>
<keyword evidence="4" id="KW-0548">Nucleotidyltransferase</keyword>
<dbReference type="KEGG" id="vg:80399558"/>
<keyword evidence="9" id="KW-0460">Magnesium</keyword>
<evidence type="ECO:0000256" key="7">
    <source>
        <dbReference type="ARBA" id="ARBA00030248"/>
    </source>
</evidence>
<protein>
    <recommendedName>
        <fullName evidence="1">RNA-directed RNA polymerase</fullName>
        <ecNumber evidence="1">2.7.7.48</ecNumber>
    </recommendedName>
    <alternativeName>
        <fullName evidence="7">RNA replicase beta chain</fullName>
    </alternativeName>
</protein>
<evidence type="ECO:0000256" key="1">
    <source>
        <dbReference type="ARBA" id="ARBA00012494"/>
    </source>
</evidence>
<comment type="cofactor">
    <cofactor evidence="9">
        <name>Mg(2+)</name>
        <dbReference type="ChEBI" id="CHEBI:18420"/>
    </cofactor>
    <text evidence="9">Binds 2 Mg(2+) per subunit.</text>
</comment>
<dbReference type="Pfam" id="PF03431">
    <property type="entry name" value="RNA_replicase_B"/>
    <property type="match status" value="1"/>
</dbReference>
<keyword evidence="3" id="KW-0808">Transferase</keyword>
<name>A0A8S5L0T1_9VIRU</name>
<dbReference type="Proteomes" id="UP000676510">
    <property type="component" value="Segment"/>
</dbReference>
<dbReference type="InterPro" id="IPR005093">
    <property type="entry name" value="RNArep_beta"/>
</dbReference>
<dbReference type="InterPro" id="IPR007096">
    <property type="entry name" value="RNA-dir_Rpol_cat_phage"/>
</dbReference>
<dbReference type="RefSeq" id="YP_010770287.1">
    <property type="nucleotide sequence ID" value="NC_074221.1"/>
</dbReference>
<organism evidence="11 12">
    <name type="scientific">ssRNA phage SRR6254984_1</name>
    <dbReference type="NCBI Taxonomy" id="2786495"/>
    <lineage>
        <taxon>Viruses</taxon>
        <taxon>Riboviria</taxon>
        <taxon>Orthornavirae</taxon>
        <taxon>Lenarviricota</taxon>
        <taxon>Leviviricetes</taxon>
        <taxon>Timlovirales</taxon>
        <taxon>Steitzviridae</taxon>
        <taxon>Alehxovirus</taxon>
        <taxon>Alehxovirus asiovivens</taxon>
    </lineage>
</organism>
<dbReference type="GO" id="GO:0046872">
    <property type="term" value="F:metal ion binding"/>
    <property type="evidence" value="ECO:0007669"/>
    <property type="project" value="UniProtKB-KW"/>
</dbReference>
<keyword evidence="6" id="KW-0693">Viral RNA replication</keyword>